<evidence type="ECO:0000313" key="15">
    <source>
        <dbReference type="EMBL" id="KAG8568768.1"/>
    </source>
</evidence>
<dbReference type="EMBL" id="WNYA01000006">
    <property type="protein sequence ID" value="KAG8568768.1"/>
    <property type="molecule type" value="Genomic_DNA"/>
</dbReference>
<dbReference type="PROSITE" id="PS50262">
    <property type="entry name" value="G_PROTEIN_RECEP_F1_2"/>
    <property type="match status" value="1"/>
</dbReference>
<keyword evidence="3 13" id="KW-0716">Sensory transduction</keyword>
<feature type="transmembrane region" description="Helical" evidence="13">
    <location>
        <begin position="193"/>
        <end position="212"/>
    </location>
</feature>
<dbReference type="GO" id="GO:0004984">
    <property type="term" value="F:olfactory receptor activity"/>
    <property type="evidence" value="ECO:0007669"/>
    <property type="project" value="InterPro"/>
</dbReference>
<reference evidence="15" key="1">
    <citation type="thesis" date="2020" institute="ProQuest LLC" country="789 East Eisenhower Parkway, Ann Arbor, MI, USA">
        <title>Comparative Genomics and Chromosome Evolution.</title>
        <authorList>
            <person name="Mudd A.B."/>
        </authorList>
    </citation>
    <scope>NUCLEOTIDE SEQUENCE</scope>
    <source>
        <strain evidence="15">237g6f4</strain>
        <tissue evidence="15">Blood</tissue>
    </source>
</reference>
<dbReference type="InterPro" id="IPR017452">
    <property type="entry name" value="GPCR_Rhodpsn_7TM"/>
</dbReference>
<feature type="domain" description="G-protein coupled receptors family 1 profile" evidence="14">
    <location>
        <begin position="37"/>
        <end position="280"/>
    </location>
</feature>
<keyword evidence="10" id="KW-0325">Glycoprotein</keyword>
<keyword evidence="6 13" id="KW-1133">Transmembrane helix</keyword>
<feature type="transmembrane region" description="Helical" evidence="13">
    <location>
        <begin position="56"/>
        <end position="74"/>
    </location>
</feature>
<dbReference type="PRINTS" id="PR00245">
    <property type="entry name" value="OLFACTORYR"/>
</dbReference>
<evidence type="ECO:0000256" key="12">
    <source>
        <dbReference type="RuleBase" id="RU000688"/>
    </source>
</evidence>
<evidence type="ECO:0000256" key="1">
    <source>
        <dbReference type="ARBA" id="ARBA00004651"/>
    </source>
</evidence>
<dbReference type="Gene3D" id="1.20.1070.10">
    <property type="entry name" value="Rhodopsin 7-helix transmembrane proteins"/>
    <property type="match status" value="1"/>
</dbReference>
<evidence type="ECO:0000256" key="5">
    <source>
        <dbReference type="ARBA" id="ARBA00022725"/>
    </source>
</evidence>
<feature type="transmembrane region" description="Helical" evidence="13">
    <location>
        <begin position="233"/>
        <end position="255"/>
    </location>
</feature>
<feature type="non-terminal residue" evidence="15">
    <location>
        <position position="1"/>
    </location>
</feature>
<sequence length="280" mass="32674">NYTEFHEFVLAGFSNVPQIQYLLFLAFLCIFKISLLSHMFIILLYRFSPNLHTPMYFFLANFSFLEMFYLSTVVPKMLMNLLSEHKTITFYGCAIQMNCFLTVASAECFMLAAMAYDRYNAICHPLLYSNIMKRTICIWMVFGCWFIGSTNGVLQTKFIFSLYFCRSNKINNFYCDIPPLLNLACNKTLLNEILMLMFTFIIVIVPLSFIVISYTKIIWTIVKHHKTGMRKKAFSTCTSHLIVVSLSAGSAIIMYLRPSQVMVWMKRSFYPLYILLFLLQ</sequence>
<comment type="subcellular location">
    <subcellularLocation>
        <location evidence="1 13">Cell membrane</location>
        <topology evidence="1 13">Multi-pass membrane protein</topology>
    </subcellularLocation>
</comment>
<comment type="caution">
    <text evidence="15">The sequence shown here is derived from an EMBL/GenBank/DDBJ whole genome shotgun (WGS) entry which is preliminary data.</text>
</comment>
<keyword evidence="5 13" id="KW-0552">Olfaction</keyword>
<keyword evidence="2 13" id="KW-1003">Cell membrane</keyword>
<evidence type="ECO:0000256" key="9">
    <source>
        <dbReference type="ARBA" id="ARBA00023170"/>
    </source>
</evidence>
<gene>
    <name evidence="15" type="ORF">GDO81_014143</name>
</gene>
<evidence type="ECO:0000313" key="16">
    <source>
        <dbReference type="Proteomes" id="UP000824782"/>
    </source>
</evidence>
<feature type="transmembrane region" description="Helical" evidence="13">
    <location>
        <begin position="20"/>
        <end position="44"/>
    </location>
</feature>
<evidence type="ECO:0000256" key="4">
    <source>
        <dbReference type="ARBA" id="ARBA00022692"/>
    </source>
</evidence>
<accession>A0AAV7B849</accession>
<protein>
    <recommendedName>
        <fullName evidence="13">Olfactory receptor</fullName>
    </recommendedName>
</protein>
<dbReference type="PROSITE" id="PS00237">
    <property type="entry name" value="G_PROTEIN_RECEP_F1_1"/>
    <property type="match status" value="1"/>
</dbReference>
<dbReference type="PANTHER" id="PTHR26452">
    <property type="entry name" value="OLFACTORY RECEPTOR"/>
    <property type="match status" value="1"/>
</dbReference>
<dbReference type="PRINTS" id="PR00237">
    <property type="entry name" value="GPCRRHODOPSN"/>
</dbReference>
<keyword evidence="9 12" id="KW-0675">Receptor</keyword>
<evidence type="ECO:0000256" key="7">
    <source>
        <dbReference type="ARBA" id="ARBA00023040"/>
    </source>
</evidence>
<dbReference type="InterPro" id="IPR000725">
    <property type="entry name" value="Olfact_rcpt"/>
</dbReference>
<evidence type="ECO:0000256" key="13">
    <source>
        <dbReference type="RuleBase" id="RU363047"/>
    </source>
</evidence>
<comment type="similarity">
    <text evidence="12">Belongs to the G-protein coupled receptor 1 family.</text>
</comment>
<dbReference type="GO" id="GO:0005886">
    <property type="term" value="C:plasma membrane"/>
    <property type="evidence" value="ECO:0007669"/>
    <property type="project" value="UniProtKB-SubCell"/>
</dbReference>
<dbReference type="GO" id="GO:0004930">
    <property type="term" value="F:G protein-coupled receptor activity"/>
    <property type="evidence" value="ECO:0007669"/>
    <property type="project" value="UniProtKB-KW"/>
</dbReference>
<dbReference type="FunFam" id="1.20.1070.10:FF:000010">
    <property type="entry name" value="Olfactory receptor"/>
    <property type="match status" value="1"/>
</dbReference>
<evidence type="ECO:0000256" key="10">
    <source>
        <dbReference type="ARBA" id="ARBA00023180"/>
    </source>
</evidence>
<evidence type="ECO:0000256" key="2">
    <source>
        <dbReference type="ARBA" id="ARBA00022475"/>
    </source>
</evidence>
<keyword evidence="11 12" id="KW-0807">Transducer</keyword>
<keyword evidence="8 13" id="KW-0472">Membrane</keyword>
<evidence type="ECO:0000256" key="11">
    <source>
        <dbReference type="ARBA" id="ARBA00023224"/>
    </source>
</evidence>
<keyword evidence="4 12" id="KW-0812">Transmembrane</keyword>
<dbReference type="AlphaFoldDB" id="A0AAV7B849"/>
<organism evidence="15 16">
    <name type="scientific">Engystomops pustulosus</name>
    <name type="common">Tungara frog</name>
    <name type="synonym">Physalaemus pustulosus</name>
    <dbReference type="NCBI Taxonomy" id="76066"/>
    <lineage>
        <taxon>Eukaryota</taxon>
        <taxon>Metazoa</taxon>
        <taxon>Chordata</taxon>
        <taxon>Craniata</taxon>
        <taxon>Vertebrata</taxon>
        <taxon>Euteleostomi</taxon>
        <taxon>Amphibia</taxon>
        <taxon>Batrachia</taxon>
        <taxon>Anura</taxon>
        <taxon>Neobatrachia</taxon>
        <taxon>Hyloidea</taxon>
        <taxon>Leptodactylidae</taxon>
        <taxon>Leiuperinae</taxon>
        <taxon>Engystomops</taxon>
    </lineage>
</organism>
<dbReference type="Pfam" id="PF00001">
    <property type="entry name" value="7tm_1"/>
    <property type="match status" value="1"/>
</dbReference>
<evidence type="ECO:0000256" key="6">
    <source>
        <dbReference type="ARBA" id="ARBA00022989"/>
    </source>
</evidence>
<dbReference type="SUPFAM" id="SSF81321">
    <property type="entry name" value="Family A G protein-coupled receptor-like"/>
    <property type="match status" value="1"/>
</dbReference>
<feature type="transmembrane region" description="Helical" evidence="13">
    <location>
        <begin position="136"/>
        <end position="154"/>
    </location>
</feature>
<keyword evidence="7 12" id="KW-0297">G-protein coupled receptor</keyword>
<dbReference type="InterPro" id="IPR000276">
    <property type="entry name" value="GPCR_Rhodpsn"/>
</dbReference>
<name>A0AAV7B849_ENGPU</name>
<evidence type="ECO:0000256" key="3">
    <source>
        <dbReference type="ARBA" id="ARBA00022606"/>
    </source>
</evidence>
<evidence type="ECO:0000259" key="14">
    <source>
        <dbReference type="PROSITE" id="PS50262"/>
    </source>
</evidence>
<dbReference type="InterPro" id="IPR050516">
    <property type="entry name" value="Olfactory_GPCR"/>
</dbReference>
<evidence type="ECO:0000256" key="8">
    <source>
        <dbReference type="ARBA" id="ARBA00023136"/>
    </source>
</evidence>
<dbReference type="Proteomes" id="UP000824782">
    <property type="component" value="Unassembled WGS sequence"/>
</dbReference>
<keyword evidence="16" id="KW-1185">Reference proteome</keyword>
<feature type="transmembrane region" description="Helical" evidence="13">
    <location>
        <begin position="94"/>
        <end position="116"/>
    </location>
</feature>
<proteinExistence type="inferred from homology"/>